<dbReference type="RefSeq" id="WP_224477323.1">
    <property type="nucleotide sequence ID" value="NZ_JAIUJS010000002.1"/>
</dbReference>
<accession>A0ABS7XZC0</accession>
<evidence type="ECO:0000313" key="3">
    <source>
        <dbReference type="Proteomes" id="UP001198402"/>
    </source>
</evidence>
<sequence>MSENLPKNSQNEEVDLGQLFNAIGRLFEKLYSFIGRIFKSLFKVIIYTLKPVVNNFKIITIILFTAAVLGFITEKFTEPIYVSDMLVRPYFDSKYQLANNVDYFNALIDAENYQELSRIFEIDTVGASHLLGFEMEIGPETQNDLLQDYDNWIKTIDSTLAEDVSYEDYIENRDILAGKIFSIKATSTTHDIFPSLEQGFVKTFENEYSQKLKKIRDSTILIKKAYHEIELKRVDSLQKVYLKILEKESDKDQLSLGEGGLFPITQERSITREYELFQEELRARSAIRSLDEQLIEESDFYDILSGFEDVGTIEKELYTRYSVVFPSIVLAFMALLFVFMRAFTFIKDYE</sequence>
<comment type="caution">
    <text evidence="2">The sequence shown here is derived from an EMBL/GenBank/DDBJ whole genome shotgun (WGS) entry which is preliminary data.</text>
</comment>
<organism evidence="2 3">
    <name type="scientific">Winogradskyella vincentii</name>
    <dbReference type="NCBI Taxonomy" id="2877122"/>
    <lineage>
        <taxon>Bacteria</taxon>
        <taxon>Pseudomonadati</taxon>
        <taxon>Bacteroidota</taxon>
        <taxon>Flavobacteriia</taxon>
        <taxon>Flavobacteriales</taxon>
        <taxon>Flavobacteriaceae</taxon>
        <taxon>Winogradskyella</taxon>
    </lineage>
</organism>
<protein>
    <recommendedName>
        <fullName evidence="4">Chain length determinant protein</fullName>
    </recommendedName>
</protein>
<proteinExistence type="predicted"/>
<gene>
    <name evidence="2" type="ORF">LBV24_04090</name>
</gene>
<keyword evidence="1" id="KW-0812">Transmembrane</keyword>
<evidence type="ECO:0000313" key="2">
    <source>
        <dbReference type="EMBL" id="MCA0152384.1"/>
    </source>
</evidence>
<evidence type="ECO:0000256" key="1">
    <source>
        <dbReference type="SAM" id="Phobius"/>
    </source>
</evidence>
<name>A0ABS7XZC0_9FLAO</name>
<keyword evidence="1" id="KW-0472">Membrane</keyword>
<keyword evidence="3" id="KW-1185">Reference proteome</keyword>
<feature type="transmembrane region" description="Helical" evidence="1">
    <location>
        <begin position="323"/>
        <end position="346"/>
    </location>
</feature>
<reference evidence="3" key="1">
    <citation type="submission" date="2023-07" db="EMBL/GenBank/DDBJ databases">
        <authorList>
            <person name="Yue Y."/>
        </authorList>
    </citation>
    <scope>NUCLEOTIDE SEQUENCE [LARGE SCALE GENOMIC DNA]</scope>
    <source>
        <strain evidence="3">2Y89</strain>
    </source>
</reference>
<keyword evidence="1" id="KW-1133">Transmembrane helix</keyword>
<evidence type="ECO:0008006" key="4">
    <source>
        <dbReference type="Google" id="ProtNLM"/>
    </source>
</evidence>
<dbReference type="Proteomes" id="UP001198402">
    <property type="component" value="Unassembled WGS sequence"/>
</dbReference>
<dbReference type="EMBL" id="JAIUJS010000002">
    <property type="protein sequence ID" value="MCA0152384.1"/>
    <property type="molecule type" value="Genomic_DNA"/>
</dbReference>
<feature type="transmembrane region" description="Helical" evidence="1">
    <location>
        <begin position="55"/>
        <end position="73"/>
    </location>
</feature>